<dbReference type="Gene3D" id="1.10.357.10">
    <property type="entry name" value="Tetracycline Repressor, domain 2"/>
    <property type="match status" value="1"/>
</dbReference>
<protein>
    <recommendedName>
        <fullName evidence="4">HTH tetR-type domain-containing protein</fullName>
    </recommendedName>
</protein>
<dbReference type="PANTHER" id="PTHR43479">
    <property type="entry name" value="ACREF/ENVCD OPERON REPRESSOR-RELATED"/>
    <property type="match status" value="1"/>
</dbReference>
<accession>A0A1C4AP16</accession>
<dbReference type="Pfam" id="PF00440">
    <property type="entry name" value="TetR_N"/>
    <property type="match status" value="1"/>
</dbReference>
<dbReference type="GO" id="GO:0003677">
    <property type="term" value="F:DNA binding"/>
    <property type="evidence" value="ECO:0007669"/>
    <property type="project" value="UniProtKB-UniRule"/>
</dbReference>
<dbReference type="InterPro" id="IPR039532">
    <property type="entry name" value="TetR_C_Firmicutes"/>
</dbReference>
<dbReference type="EMBL" id="FMBE01000012">
    <property type="protein sequence ID" value="SCB96258.1"/>
    <property type="molecule type" value="Genomic_DNA"/>
</dbReference>
<keyword evidence="2 3" id="KW-0238">DNA-binding</keyword>
<dbReference type="InterPro" id="IPR009057">
    <property type="entry name" value="Homeodomain-like_sf"/>
</dbReference>
<organism evidence="5 6">
    <name type="scientific">Bacillus wiedmannii</name>
    <dbReference type="NCBI Taxonomy" id="1890302"/>
    <lineage>
        <taxon>Bacteria</taxon>
        <taxon>Bacillati</taxon>
        <taxon>Bacillota</taxon>
        <taxon>Bacilli</taxon>
        <taxon>Bacillales</taxon>
        <taxon>Bacillaceae</taxon>
        <taxon>Bacillus</taxon>
        <taxon>Bacillus cereus group</taxon>
    </lineage>
</organism>
<dbReference type="RefSeq" id="WP_088121437.1">
    <property type="nucleotide sequence ID" value="NZ_FMBE01000012.1"/>
</dbReference>
<feature type="DNA-binding region" description="H-T-H motif" evidence="3">
    <location>
        <begin position="32"/>
        <end position="51"/>
    </location>
</feature>
<dbReference type="PANTHER" id="PTHR43479:SF7">
    <property type="entry name" value="TETR-FAMILY TRANSCRIPTIONAL REGULATOR"/>
    <property type="match status" value="1"/>
</dbReference>
<keyword evidence="1" id="KW-0678">Repressor</keyword>
<sequence>MEKVDRRIIKSKEAIKNAFIELMAKKGFDKITVKDICTTADVGNRTFYLHYLDKYDLLDKLVVERIEALKTLCAPLHDLSFREACIAWFENMEQHYFFFSTMLAGKGASAFRKHFFDYIIEQIKDDIDIKEGVNKGFSEDMIITFFGYAIVGVVETYFMKGLPDPPEVVAEQLGLLLDRNF</sequence>
<reference evidence="6" key="1">
    <citation type="submission" date="2016-08" db="EMBL/GenBank/DDBJ databases">
        <authorList>
            <person name="Loux V."/>
            <person name="Rue O."/>
        </authorList>
    </citation>
    <scope>NUCLEOTIDE SEQUENCE [LARGE SCALE GENOMIC DNA]</scope>
    <source>
        <strain evidence="6">INRA Bc05-F1</strain>
    </source>
</reference>
<dbReference type="InterPro" id="IPR050624">
    <property type="entry name" value="HTH-type_Tx_Regulator"/>
</dbReference>
<dbReference type="InterPro" id="IPR001647">
    <property type="entry name" value="HTH_TetR"/>
</dbReference>
<dbReference type="AlphaFoldDB" id="A0A1C4AP16"/>
<name>A0A1C4AP16_9BACI</name>
<dbReference type="Pfam" id="PF14278">
    <property type="entry name" value="TetR_C_8"/>
    <property type="match status" value="1"/>
</dbReference>
<dbReference type="PROSITE" id="PS50977">
    <property type="entry name" value="HTH_TETR_2"/>
    <property type="match status" value="1"/>
</dbReference>
<proteinExistence type="predicted"/>
<dbReference type="SUPFAM" id="SSF46689">
    <property type="entry name" value="Homeodomain-like"/>
    <property type="match status" value="1"/>
</dbReference>
<evidence type="ECO:0000256" key="3">
    <source>
        <dbReference type="PROSITE-ProRule" id="PRU00335"/>
    </source>
</evidence>
<feature type="domain" description="HTH tetR-type" evidence="4">
    <location>
        <begin position="9"/>
        <end position="69"/>
    </location>
</feature>
<evidence type="ECO:0000259" key="4">
    <source>
        <dbReference type="PROSITE" id="PS50977"/>
    </source>
</evidence>
<evidence type="ECO:0000313" key="5">
    <source>
        <dbReference type="EMBL" id="SCB96258.1"/>
    </source>
</evidence>
<evidence type="ECO:0000313" key="6">
    <source>
        <dbReference type="Proteomes" id="UP000196052"/>
    </source>
</evidence>
<gene>
    <name evidence="5" type="ORF">BC05F1_00984</name>
</gene>
<evidence type="ECO:0000256" key="1">
    <source>
        <dbReference type="ARBA" id="ARBA00022491"/>
    </source>
</evidence>
<dbReference type="Proteomes" id="UP000196052">
    <property type="component" value="Unassembled WGS sequence"/>
</dbReference>
<evidence type="ECO:0000256" key="2">
    <source>
        <dbReference type="ARBA" id="ARBA00023125"/>
    </source>
</evidence>